<dbReference type="Gene3D" id="1.10.287.130">
    <property type="match status" value="1"/>
</dbReference>
<dbReference type="CDD" id="cd00082">
    <property type="entry name" value="HisKA"/>
    <property type="match status" value="1"/>
</dbReference>
<comment type="catalytic activity">
    <reaction evidence="1">
        <text>ATP + protein L-histidine = ADP + protein N-phospho-L-histidine.</text>
        <dbReference type="EC" id="2.7.13.3"/>
    </reaction>
</comment>
<keyword evidence="5" id="KW-0175">Coiled coil</keyword>
<dbReference type="InterPro" id="IPR036890">
    <property type="entry name" value="HATPase_C_sf"/>
</dbReference>
<dbReference type="SMART" id="SM00388">
    <property type="entry name" value="HisKA"/>
    <property type="match status" value="1"/>
</dbReference>
<keyword evidence="8" id="KW-0378">Hydrolase</keyword>
<sequence>MAKSTPDHDFQLHQLRDYLYARRESILNQWRTRCAVEEELHTRTSFSREEFNDQLPVLLNIFSQRIVDEPEEADAIDRSGQHGLHRWQRGYSLAELFNELNNFYDVVENELHQFLELYPQTLPQVITQAHRQLLRLSKDMTMGSMMYYDQLRQTTAAEQAQALQLALDNIQQLTRQRSEHLRQASHDLRGSFGILSGAAHLLQLPSKEEERAQYLEMLSRNLLLTQHMLNQLMDYARLEAGQESVDSKSFDAADLLRDLVKGAQGFAKSRNLILRADGPDKLPVVGDALKVQRIVQNLLVNALKYTPSGWVSVSWTLENDTRWVVSVQDTGPGLSEGPTALLADQLQPLVEPTGSHQPDSPKDYPGESVPPTSHKKGESSQRDGEGLGLFVVKRLCELLKASMDIETSQAGTLIRIRLLVNQQISEQENNR</sequence>
<feature type="coiled-coil region" evidence="5">
    <location>
        <begin position="156"/>
        <end position="183"/>
    </location>
</feature>
<dbReference type="GO" id="GO:0000155">
    <property type="term" value="F:phosphorelay sensor kinase activity"/>
    <property type="evidence" value="ECO:0007669"/>
    <property type="project" value="InterPro"/>
</dbReference>
<dbReference type="Gene3D" id="3.30.565.10">
    <property type="entry name" value="Histidine kinase-like ATPase, C-terminal domain"/>
    <property type="match status" value="1"/>
</dbReference>
<dbReference type="SUPFAM" id="SSF47384">
    <property type="entry name" value="Homodimeric domain of signal transducing histidine kinase"/>
    <property type="match status" value="1"/>
</dbReference>
<dbReference type="GO" id="GO:0009927">
    <property type="term" value="F:histidine phosphotransfer kinase activity"/>
    <property type="evidence" value="ECO:0007669"/>
    <property type="project" value="TreeGrafter"/>
</dbReference>
<evidence type="ECO:0000313" key="9">
    <source>
        <dbReference type="Proteomes" id="UP000009309"/>
    </source>
</evidence>
<accession>I2GEQ1</accession>
<dbReference type="EMBL" id="CAIT01000005">
    <property type="protein sequence ID" value="CCH52376.1"/>
    <property type="molecule type" value="Genomic_DNA"/>
</dbReference>
<dbReference type="SMART" id="SM00387">
    <property type="entry name" value="HATPase_c"/>
    <property type="match status" value="1"/>
</dbReference>
<dbReference type="AlphaFoldDB" id="I2GEQ1"/>
<dbReference type="CDD" id="cd00075">
    <property type="entry name" value="HATPase"/>
    <property type="match status" value="1"/>
</dbReference>
<proteinExistence type="predicted"/>
<dbReference type="RefSeq" id="WP_009280960.1">
    <property type="nucleotide sequence ID" value="NZ_CAIT01000005.1"/>
</dbReference>
<keyword evidence="9" id="KW-1185">Reference proteome</keyword>
<dbReference type="GO" id="GO:0005886">
    <property type="term" value="C:plasma membrane"/>
    <property type="evidence" value="ECO:0007669"/>
    <property type="project" value="TreeGrafter"/>
</dbReference>
<name>I2GEQ1_9BACT</name>
<dbReference type="EC" id="2.7.13.3" evidence="2"/>
<dbReference type="PANTHER" id="PTHR43047:SF72">
    <property type="entry name" value="OSMOSENSING HISTIDINE PROTEIN KINASE SLN1"/>
    <property type="match status" value="1"/>
</dbReference>
<evidence type="ECO:0000256" key="5">
    <source>
        <dbReference type="SAM" id="Coils"/>
    </source>
</evidence>
<evidence type="ECO:0000256" key="4">
    <source>
        <dbReference type="ARBA" id="ARBA00022777"/>
    </source>
</evidence>
<dbReference type="InterPro" id="IPR005467">
    <property type="entry name" value="His_kinase_dom"/>
</dbReference>
<dbReference type="STRING" id="1185876.BN8_01374"/>
<dbReference type="InterPro" id="IPR003594">
    <property type="entry name" value="HATPase_dom"/>
</dbReference>
<dbReference type="PANTHER" id="PTHR43047">
    <property type="entry name" value="TWO-COMPONENT HISTIDINE PROTEIN KINASE"/>
    <property type="match status" value="1"/>
</dbReference>
<protein>
    <recommendedName>
        <fullName evidence="2">histidine kinase</fullName>
        <ecNumber evidence="2">2.7.13.3</ecNumber>
    </recommendedName>
</protein>
<dbReference type="SUPFAM" id="SSF55874">
    <property type="entry name" value="ATPase domain of HSP90 chaperone/DNA topoisomerase II/histidine kinase"/>
    <property type="match status" value="1"/>
</dbReference>
<evidence type="ECO:0000259" key="7">
    <source>
        <dbReference type="PROSITE" id="PS50109"/>
    </source>
</evidence>
<organism evidence="8 9">
    <name type="scientific">Fibrisoma limi BUZ 3</name>
    <dbReference type="NCBI Taxonomy" id="1185876"/>
    <lineage>
        <taxon>Bacteria</taxon>
        <taxon>Pseudomonadati</taxon>
        <taxon>Bacteroidota</taxon>
        <taxon>Cytophagia</taxon>
        <taxon>Cytophagales</taxon>
        <taxon>Spirosomataceae</taxon>
        <taxon>Fibrisoma</taxon>
    </lineage>
</organism>
<keyword evidence="4 8" id="KW-0418">Kinase</keyword>
<evidence type="ECO:0000313" key="8">
    <source>
        <dbReference type="EMBL" id="CCH52376.1"/>
    </source>
</evidence>
<reference evidence="8 9" key="1">
    <citation type="journal article" date="2012" name="J. Bacteriol.">
        <title>Genome Sequence of the Filamentous Bacterium Fibrisoma limi BUZ 3T.</title>
        <authorList>
            <person name="Filippini M."/>
            <person name="Qi W."/>
            <person name="Jaenicke S."/>
            <person name="Goesmann A."/>
            <person name="Smits T.H."/>
            <person name="Bagheri H.C."/>
        </authorList>
    </citation>
    <scope>NUCLEOTIDE SEQUENCE [LARGE SCALE GENOMIC DNA]</scope>
    <source>
        <strain evidence="9">BUZ 3T</strain>
    </source>
</reference>
<dbReference type="eggNOG" id="COG2205">
    <property type="taxonomic scope" value="Bacteria"/>
</dbReference>
<dbReference type="OrthoDB" id="9764438at2"/>
<dbReference type="GO" id="GO:0016787">
    <property type="term" value="F:hydrolase activity"/>
    <property type="evidence" value="ECO:0007669"/>
    <property type="project" value="UniProtKB-KW"/>
</dbReference>
<feature type="region of interest" description="Disordered" evidence="6">
    <location>
        <begin position="350"/>
        <end position="383"/>
    </location>
</feature>
<dbReference type="InterPro" id="IPR036097">
    <property type="entry name" value="HisK_dim/P_sf"/>
</dbReference>
<evidence type="ECO:0000256" key="3">
    <source>
        <dbReference type="ARBA" id="ARBA00022679"/>
    </source>
</evidence>
<evidence type="ECO:0000256" key="6">
    <source>
        <dbReference type="SAM" id="MobiDB-lite"/>
    </source>
</evidence>
<comment type="caution">
    <text evidence="8">The sequence shown here is derived from an EMBL/GenBank/DDBJ whole genome shotgun (WGS) entry which is preliminary data.</text>
</comment>
<dbReference type="InterPro" id="IPR003661">
    <property type="entry name" value="HisK_dim/P_dom"/>
</dbReference>
<evidence type="ECO:0000256" key="2">
    <source>
        <dbReference type="ARBA" id="ARBA00012438"/>
    </source>
</evidence>
<dbReference type="PROSITE" id="PS50109">
    <property type="entry name" value="HIS_KIN"/>
    <property type="match status" value="1"/>
</dbReference>
<evidence type="ECO:0000256" key="1">
    <source>
        <dbReference type="ARBA" id="ARBA00000085"/>
    </source>
</evidence>
<keyword evidence="3" id="KW-0808">Transferase</keyword>
<dbReference type="Pfam" id="PF02518">
    <property type="entry name" value="HATPase_c"/>
    <property type="match status" value="1"/>
</dbReference>
<dbReference type="Pfam" id="PF00512">
    <property type="entry name" value="HisKA"/>
    <property type="match status" value="1"/>
</dbReference>
<dbReference type="Proteomes" id="UP000009309">
    <property type="component" value="Unassembled WGS sequence"/>
</dbReference>
<gene>
    <name evidence="8" type="ORF">BN8_01374</name>
</gene>
<feature type="domain" description="Histidine kinase" evidence="7">
    <location>
        <begin position="183"/>
        <end position="422"/>
    </location>
</feature>